<evidence type="ECO:0000313" key="4">
    <source>
        <dbReference type="Proteomes" id="UP001589707"/>
    </source>
</evidence>
<evidence type="ECO:0000256" key="2">
    <source>
        <dbReference type="SAM" id="Phobius"/>
    </source>
</evidence>
<reference evidence="3 4" key="1">
    <citation type="submission" date="2024-09" db="EMBL/GenBank/DDBJ databases">
        <authorList>
            <person name="Sun Q."/>
            <person name="Mori K."/>
        </authorList>
    </citation>
    <scope>NUCLEOTIDE SEQUENCE [LARGE SCALE GENOMIC DNA]</scope>
    <source>
        <strain evidence="3 4">JCM 11683</strain>
    </source>
</reference>
<sequence>MTGPDIPPRPQGSPQQPRPSSAPEAPGTPAGDRTSQPARPRIRPAQSEKWGREPDPGAGSAPGSAPTGAAAPASPPAAGGQSAQPLGYWSTPNGQLYYRAADGQDYYQASDGKFYPVAALLAAQQQTPTAAAAAHTNQTGAHQPGTHPAGTAAAAGTSAADDRSTYYEYIAAHTGEQRVAATGGQQAVPGPPDPGPRRRRTVLTVIGAIAATLVVALAVFLGLPLLGPNEQLRPSQEPDPPTSADSDGSTDEGSPEESAAPESEAPAAEQLAQIAEQDHDTVADRLDGHWVVQLSAKQEGLTTDDRTWTEDDILTEFNELRSEHSNAVLLNSSDWSSYQLDDYWITVLNEPYDDPDDALAVCTDLGIDRDNCFAKKISSTEDPEGTTKLNP</sequence>
<keyword evidence="2" id="KW-1133">Transmembrane helix</keyword>
<feature type="compositionally biased region" description="Low complexity" evidence="1">
    <location>
        <begin position="256"/>
        <end position="268"/>
    </location>
</feature>
<feature type="compositionally biased region" description="Pro residues" evidence="1">
    <location>
        <begin position="1"/>
        <end position="11"/>
    </location>
</feature>
<feature type="compositionally biased region" description="Low complexity" evidence="1">
    <location>
        <begin position="12"/>
        <end position="25"/>
    </location>
</feature>
<gene>
    <name evidence="3" type="ORF">ACFFN1_11500</name>
</gene>
<feature type="region of interest" description="Disordered" evidence="1">
    <location>
        <begin position="130"/>
        <end position="157"/>
    </location>
</feature>
<feature type="region of interest" description="Disordered" evidence="1">
    <location>
        <begin position="230"/>
        <end position="268"/>
    </location>
</feature>
<evidence type="ECO:0000256" key="1">
    <source>
        <dbReference type="SAM" id="MobiDB-lite"/>
    </source>
</evidence>
<feature type="region of interest" description="Disordered" evidence="1">
    <location>
        <begin position="180"/>
        <end position="199"/>
    </location>
</feature>
<proteinExistence type="predicted"/>
<keyword evidence="2" id="KW-0812">Transmembrane</keyword>
<evidence type="ECO:0000313" key="3">
    <source>
        <dbReference type="EMBL" id="MFB9777015.1"/>
    </source>
</evidence>
<organism evidence="3 4">
    <name type="scientific">Brevibacterium otitidis</name>
    <dbReference type="NCBI Taxonomy" id="53364"/>
    <lineage>
        <taxon>Bacteria</taxon>
        <taxon>Bacillati</taxon>
        <taxon>Actinomycetota</taxon>
        <taxon>Actinomycetes</taxon>
        <taxon>Micrococcales</taxon>
        <taxon>Brevibacteriaceae</taxon>
        <taxon>Brevibacterium</taxon>
    </lineage>
</organism>
<dbReference type="Proteomes" id="UP001589707">
    <property type="component" value="Unassembled WGS sequence"/>
</dbReference>
<comment type="caution">
    <text evidence="3">The sequence shown here is derived from an EMBL/GenBank/DDBJ whole genome shotgun (WGS) entry which is preliminary data.</text>
</comment>
<name>A0ABV5X3J2_9MICO</name>
<feature type="transmembrane region" description="Helical" evidence="2">
    <location>
        <begin position="202"/>
        <end position="226"/>
    </location>
</feature>
<accession>A0ABV5X3J2</accession>
<keyword evidence="2" id="KW-0472">Membrane</keyword>
<feature type="region of interest" description="Disordered" evidence="1">
    <location>
        <begin position="1"/>
        <end position="94"/>
    </location>
</feature>
<keyword evidence="4" id="KW-1185">Reference proteome</keyword>
<protein>
    <submittedName>
        <fullName evidence="3">Uncharacterized protein</fullName>
    </submittedName>
</protein>
<dbReference type="EMBL" id="JBHMAU010000069">
    <property type="protein sequence ID" value="MFB9777015.1"/>
    <property type="molecule type" value="Genomic_DNA"/>
</dbReference>
<dbReference type="RefSeq" id="WP_376840899.1">
    <property type="nucleotide sequence ID" value="NZ_JBHMAU010000069.1"/>
</dbReference>
<feature type="compositionally biased region" description="Low complexity" evidence="1">
    <location>
        <begin position="56"/>
        <end position="85"/>
    </location>
</feature>